<proteinExistence type="predicted"/>
<protein>
    <submittedName>
        <fullName evidence="1">Uncharacterized protein</fullName>
    </submittedName>
</protein>
<evidence type="ECO:0000313" key="2">
    <source>
        <dbReference type="Proteomes" id="UP001234297"/>
    </source>
</evidence>
<name>A0ACC2MX49_PERAE</name>
<keyword evidence="2" id="KW-1185">Reference proteome</keyword>
<dbReference type="Proteomes" id="UP001234297">
    <property type="component" value="Chromosome 1"/>
</dbReference>
<accession>A0ACC2MX49</accession>
<evidence type="ECO:0000313" key="1">
    <source>
        <dbReference type="EMBL" id="KAJ8649971.1"/>
    </source>
</evidence>
<organism evidence="1 2">
    <name type="scientific">Persea americana</name>
    <name type="common">Avocado</name>
    <dbReference type="NCBI Taxonomy" id="3435"/>
    <lineage>
        <taxon>Eukaryota</taxon>
        <taxon>Viridiplantae</taxon>
        <taxon>Streptophyta</taxon>
        <taxon>Embryophyta</taxon>
        <taxon>Tracheophyta</taxon>
        <taxon>Spermatophyta</taxon>
        <taxon>Magnoliopsida</taxon>
        <taxon>Magnoliidae</taxon>
        <taxon>Laurales</taxon>
        <taxon>Lauraceae</taxon>
        <taxon>Persea</taxon>
    </lineage>
</organism>
<comment type="caution">
    <text evidence="1">The sequence shown here is derived from an EMBL/GenBank/DDBJ whole genome shotgun (WGS) entry which is preliminary data.</text>
</comment>
<gene>
    <name evidence="1" type="ORF">MRB53_002994</name>
</gene>
<reference evidence="1 2" key="1">
    <citation type="journal article" date="2022" name="Hortic Res">
        <title>A haplotype resolved chromosomal level avocado genome allows analysis of novel avocado genes.</title>
        <authorList>
            <person name="Nath O."/>
            <person name="Fletcher S.J."/>
            <person name="Hayward A."/>
            <person name="Shaw L.M."/>
            <person name="Masouleh A.K."/>
            <person name="Furtado A."/>
            <person name="Henry R.J."/>
            <person name="Mitter N."/>
        </authorList>
    </citation>
    <scope>NUCLEOTIDE SEQUENCE [LARGE SCALE GENOMIC DNA]</scope>
    <source>
        <strain evidence="2">cv. Hass</strain>
    </source>
</reference>
<sequence length="355" mass="36711">MDARERVGVASGKSASLTVDLSSYSASSHNSLMASSTSGAVPMQNMCPPFNSGVLHMSRPNDSLDSQYHGDMSSVMKLGFSMSEPMKKTKGRPRKYGPDDSMALALSPLNSVSGSGNVNSPLSEPSMKRSRGRPRGSGNKKQLEALGSAGFAFTPHIITVKAGEDVASSIMAFSQQGSRAVCILSANGAICNATLRQPATFGGTVTYEGRFEIISLSGSFLLTETDGTRSRTGGLSVALAGSDGRVLGGGVGGMLMAATPIQVVVGSFIVGGKTPKPLPLKHKPSPVPPHMQSFGAARTTSPPSQSTTCESPDEPSSPLEPSSGAFNNSVQSIQPMSSYAPPGWTGSHSVDPQKQ</sequence>
<dbReference type="EMBL" id="CM056809">
    <property type="protein sequence ID" value="KAJ8649971.1"/>
    <property type="molecule type" value="Genomic_DNA"/>
</dbReference>